<dbReference type="EMBL" id="KN823070">
    <property type="protein sequence ID" value="KIO24005.1"/>
    <property type="molecule type" value="Genomic_DNA"/>
</dbReference>
<evidence type="ECO:0000256" key="1">
    <source>
        <dbReference type="SAM" id="MobiDB-lite"/>
    </source>
</evidence>
<reference evidence="3" key="2">
    <citation type="submission" date="2015-01" db="EMBL/GenBank/DDBJ databases">
        <title>Evolutionary Origins and Diversification of the Mycorrhizal Mutualists.</title>
        <authorList>
            <consortium name="DOE Joint Genome Institute"/>
            <consortium name="Mycorrhizal Genomics Consortium"/>
            <person name="Kohler A."/>
            <person name="Kuo A."/>
            <person name="Nagy L.G."/>
            <person name="Floudas D."/>
            <person name="Copeland A."/>
            <person name="Barry K.W."/>
            <person name="Cichocki N."/>
            <person name="Veneault-Fourrey C."/>
            <person name="LaButti K."/>
            <person name="Lindquist E.A."/>
            <person name="Lipzen A."/>
            <person name="Lundell T."/>
            <person name="Morin E."/>
            <person name="Murat C."/>
            <person name="Riley R."/>
            <person name="Ohm R."/>
            <person name="Sun H."/>
            <person name="Tunlid A."/>
            <person name="Henrissat B."/>
            <person name="Grigoriev I.V."/>
            <person name="Hibbett D.S."/>
            <person name="Martin F."/>
        </authorList>
    </citation>
    <scope>NUCLEOTIDE SEQUENCE [LARGE SCALE GENOMIC DNA]</scope>
    <source>
        <strain evidence="3">MUT 4182</strain>
    </source>
</reference>
<feature type="region of interest" description="Disordered" evidence="1">
    <location>
        <begin position="1"/>
        <end position="71"/>
    </location>
</feature>
<feature type="region of interest" description="Disordered" evidence="1">
    <location>
        <begin position="85"/>
        <end position="105"/>
    </location>
</feature>
<dbReference type="AlphaFoldDB" id="A0A0C3Q4Q8"/>
<dbReference type="STRING" id="1051891.A0A0C3Q4Q8"/>
<proteinExistence type="predicted"/>
<accession>A0A0C3Q4Q8</accession>
<keyword evidence="3" id="KW-1185">Reference proteome</keyword>
<name>A0A0C3Q4Q8_9AGAM</name>
<dbReference type="Proteomes" id="UP000054248">
    <property type="component" value="Unassembled WGS sequence"/>
</dbReference>
<organism evidence="2 3">
    <name type="scientific">Tulasnella calospora MUT 4182</name>
    <dbReference type="NCBI Taxonomy" id="1051891"/>
    <lineage>
        <taxon>Eukaryota</taxon>
        <taxon>Fungi</taxon>
        <taxon>Dikarya</taxon>
        <taxon>Basidiomycota</taxon>
        <taxon>Agaricomycotina</taxon>
        <taxon>Agaricomycetes</taxon>
        <taxon>Cantharellales</taxon>
        <taxon>Tulasnellaceae</taxon>
        <taxon>Tulasnella</taxon>
    </lineage>
</organism>
<feature type="compositionally biased region" description="Low complexity" evidence="1">
    <location>
        <begin position="87"/>
        <end position="98"/>
    </location>
</feature>
<dbReference type="OrthoDB" id="2322499at2759"/>
<gene>
    <name evidence="2" type="ORF">M407DRAFT_26536</name>
</gene>
<reference evidence="2 3" key="1">
    <citation type="submission" date="2014-04" db="EMBL/GenBank/DDBJ databases">
        <authorList>
            <consortium name="DOE Joint Genome Institute"/>
            <person name="Kuo A."/>
            <person name="Girlanda M."/>
            <person name="Perotto S."/>
            <person name="Kohler A."/>
            <person name="Nagy L.G."/>
            <person name="Floudas D."/>
            <person name="Copeland A."/>
            <person name="Barry K.W."/>
            <person name="Cichocki N."/>
            <person name="Veneault-Fourrey C."/>
            <person name="LaButti K."/>
            <person name="Lindquist E.A."/>
            <person name="Lipzen A."/>
            <person name="Lundell T."/>
            <person name="Morin E."/>
            <person name="Murat C."/>
            <person name="Sun H."/>
            <person name="Tunlid A."/>
            <person name="Henrissat B."/>
            <person name="Grigoriev I.V."/>
            <person name="Hibbett D.S."/>
            <person name="Martin F."/>
            <person name="Nordberg H.P."/>
            <person name="Cantor M.N."/>
            <person name="Hua S.X."/>
        </authorList>
    </citation>
    <scope>NUCLEOTIDE SEQUENCE [LARGE SCALE GENOMIC DNA]</scope>
    <source>
        <strain evidence="2 3">MUT 4182</strain>
    </source>
</reference>
<sequence>MKDPPPPQPKAELDQYEPPMKKLRTGVDSSSPTSPPQDVQEDEYEASLSEKRKHRKSSAATNKGKGKAKAQLDTLFGKLPTDVIYMPSPSQRSPPTRQNKSHASFAPYSSASIWREAREEVDPPVPNCPPDQSEPQWAHLLFSRDCSTCMRSNIPNVDWYHRLRLCSKCGRAGVVLILGPRAQKAFPGIPDVNMLLELLPSSNTGSSDRGKYYRMKDIADIGAEWAIVKKKGSRADIQEFKDRKKSETGEIMTHGAFCKTWERDRSILKKQQAKEIDDARRNEIYKRLEALGYNSQDVRDWRVTKSRHFDTSTPLTEQRWKIIRRRLEPLVNEVKTQRLAVERPPIIKQRETVAENLIKSYYTTLDVASAFRPRPQDLFQTEPFRAIIDLPNEITVTAAEFQPAMDALLELVSNGARETQSILLQCMIDGGATNIDSPITPSDFGKLELATSTFFCKSSSNYNGLPVCGGEDITSHRCYTFPASAPSHQCLSYDHRASNAVIALITAANLDLNTTADQMDQLDLRFHCPSLPDELHRLAMSWRDAAFYVRRFDQLQPDLWEVLSSEETAAVKQKEKANIGDIRFRFRCNICVDSSWIRRRDVENHLRGW</sequence>
<evidence type="ECO:0000313" key="3">
    <source>
        <dbReference type="Proteomes" id="UP000054248"/>
    </source>
</evidence>
<protein>
    <submittedName>
        <fullName evidence="2">Uncharacterized protein</fullName>
    </submittedName>
</protein>
<dbReference type="HOGENOM" id="CLU_010790_2_1_1"/>
<evidence type="ECO:0000313" key="2">
    <source>
        <dbReference type="EMBL" id="KIO24005.1"/>
    </source>
</evidence>